<feature type="compositionally biased region" description="Basic and acidic residues" evidence="7">
    <location>
        <begin position="16"/>
        <end position="31"/>
    </location>
</feature>
<accession>A0A8U0N4F5</accession>
<dbReference type="AlphaFoldDB" id="A0A8U0N4F5"/>
<evidence type="ECO:0000256" key="3">
    <source>
        <dbReference type="ARBA" id="ARBA00022553"/>
    </source>
</evidence>
<evidence type="ECO:0000256" key="1">
    <source>
        <dbReference type="ARBA" id="ARBA00004141"/>
    </source>
</evidence>
<feature type="transmembrane region" description="Helical" evidence="8">
    <location>
        <begin position="71"/>
        <end position="94"/>
    </location>
</feature>
<reference evidence="10" key="1">
    <citation type="submission" date="2025-08" db="UniProtKB">
        <authorList>
            <consortium name="RefSeq"/>
        </authorList>
    </citation>
    <scope>IDENTIFICATION</scope>
    <source>
        <tissue evidence="10">Brain</tissue>
    </source>
</reference>
<protein>
    <submittedName>
        <fullName evidence="10">Transmembrane protein 176A isoform X2</fullName>
    </submittedName>
</protein>
<dbReference type="Pfam" id="PF04103">
    <property type="entry name" value="CD20"/>
    <property type="match status" value="1"/>
</dbReference>
<dbReference type="PANTHER" id="PTHR15756">
    <property type="entry name" value="LR8/HCA112"/>
    <property type="match status" value="1"/>
</dbReference>
<evidence type="ECO:0000313" key="10">
    <source>
        <dbReference type="RefSeq" id="XP_004765976.1"/>
    </source>
</evidence>
<name>A0A8U0N4F5_MUSPF</name>
<feature type="region of interest" description="Disordered" evidence="7">
    <location>
        <begin position="1"/>
        <end position="31"/>
    </location>
</feature>
<dbReference type="InterPro" id="IPR007237">
    <property type="entry name" value="CD20-like"/>
</dbReference>
<comment type="subcellular location">
    <subcellularLocation>
        <location evidence="1">Membrane</location>
        <topology evidence="1">Multi-pass membrane protein</topology>
    </subcellularLocation>
</comment>
<evidence type="ECO:0000313" key="9">
    <source>
        <dbReference type="Proteomes" id="UP000000715"/>
    </source>
</evidence>
<dbReference type="GO" id="GO:0016020">
    <property type="term" value="C:membrane"/>
    <property type="evidence" value="ECO:0007669"/>
    <property type="project" value="UniProtKB-SubCell"/>
</dbReference>
<comment type="similarity">
    <text evidence="2">Belongs to the TMEM176 family.</text>
</comment>
<keyword evidence="5 8" id="KW-1133">Transmembrane helix</keyword>
<keyword evidence="4 8" id="KW-0812">Transmembrane</keyword>
<dbReference type="OrthoDB" id="9837693at2759"/>
<sequence>MATADTRVETAGTRMETADRGEAAPEAPEPSRIDVHIHQESALATLLIRACSQLRSPTPDAVSRTRGRSRLLVASWVVQIVLGVLSGTLGGFLYFFHFCTLRGSGAALWTGAVAVLAGAVAFIYEKRGGIYWALLKTLLALATFATSIAAVAIGARYFHEYKFHFRNYICQVSSTGLSWGAAPWTTPSPEETRRLHLCLSYLSMLKALFISFQAMLLGVWVLLFLASLVPLCLYCWRRSQSKKETDQKKLLEVRETQLCFS</sequence>
<evidence type="ECO:0000256" key="5">
    <source>
        <dbReference type="ARBA" id="ARBA00022989"/>
    </source>
</evidence>
<gene>
    <name evidence="10" type="primary">TMEM176A</name>
</gene>
<proteinExistence type="inferred from homology"/>
<keyword evidence="9" id="KW-1185">Reference proteome</keyword>
<dbReference type="Proteomes" id="UP000000715">
    <property type="component" value="Unplaced"/>
</dbReference>
<dbReference type="PANTHER" id="PTHR15756:SF6">
    <property type="entry name" value="TRANSMEMBRANE PROTEIN 176A"/>
    <property type="match status" value="1"/>
</dbReference>
<feature type="transmembrane region" description="Helical" evidence="8">
    <location>
        <begin position="137"/>
        <end position="158"/>
    </location>
</feature>
<organism evidence="9 10">
    <name type="scientific">Mustela putorius furo</name>
    <name type="common">European domestic ferret</name>
    <name type="synonym">Mustela furo</name>
    <dbReference type="NCBI Taxonomy" id="9669"/>
    <lineage>
        <taxon>Eukaryota</taxon>
        <taxon>Metazoa</taxon>
        <taxon>Chordata</taxon>
        <taxon>Craniata</taxon>
        <taxon>Vertebrata</taxon>
        <taxon>Euteleostomi</taxon>
        <taxon>Mammalia</taxon>
        <taxon>Eutheria</taxon>
        <taxon>Laurasiatheria</taxon>
        <taxon>Carnivora</taxon>
        <taxon>Caniformia</taxon>
        <taxon>Musteloidea</taxon>
        <taxon>Mustelidae</taxon>
        <taxon>Mustelinae</taxon>
        <taxon>Mustela</taxon>
    </lineage>
</organism>
<evidence type="ECO:0000256" key="4">
    <source>
        <dbReference type="ARBA" id="ARBA00022692"/>
    </source>
</evidence>
<dbReference type="InterPro" id="IPR009281">
    <property type="entry name" value="TMEM176A/TMEM176B"/>
</dbReference>
<dbReference type="CTD" id="55365"/>
<keyword evidence="3" id="KW-0597">Phosphoprotein</keyword>
<keyword evidence="6 8" id="KW-0472">Membrane</keyword>
<feature type="transmembrane region" description="Helical" evidence="8">
    <location>
        <begin position="210"/>
        <end position="236"/>
    </location>
</feature>
<evidence type="ECO:0000256" key="8">
    <source>
        <dbReference type="SAM" id="Phobius"/>
    </source>
</evidence>
<feature type="transmembrane region" description="Helical" evidence="8">
    <location>
        <begin position="106"/>
        <end position="125"/>
    </location>
</feature>
<dbReference type="GeneID" id="101672195"/>
<evidence type="ECO:0000256" key="6">
    <source>
        <dbReference type="ARBA" id="ARBA00023136"/>
    </source>
</evidence>
<dbReference type="RefSeq" id="XP_004765976.1">
    <property type="nucleotide sequence ID" value="XM_004765919.3"/>
</dbReference>
<evidence type="ECO:0000256" key="7">
    <source>
        <dbReference type="SAM" id="MobiDB-lite"/>
    </source>
</evidence>
<evidence type="ECO:0000256" key="2">
    <source>
        <dbReference type="ARBA" id="ARBA00006022"/>
    </source>
</evidence>